<feature type="domain" description="Beta-lactamase-related" evidence="3">
    <location>
        <begin position="57"/>
        <end position="379"/>
    </location>
</feature>
<evidence type="ECO:0000256" key="2">
    <source>
        <dbReference type="SAM" id="MobiDB-lite"/>
    </source>
</evidence>
<dbReference type="EMBL" id="QEAP01000323">
    <property type="protein sequence ID" value="TPX69201.1"/>
    <property type="molecule type" value="Genomic_DNA"/>
</dbReference>
<organism evidence="4 5">
    <name type="scientific">Chytriomyces confervae</name>
    <dbReference type="NCBI Taxonomy" id="246404"/>
    <lineage>
        <taxon>Eukaryota</taxon>
        <taxon>Fungi</taxon>
        <taxon>Fungi incertae sedis</taxon>
        <taxon>Chytridiomycota</taxon>
        <taxon>Chytridiomycota incertae sedis</taxon>
        <taxon>Chytridiomycetes</taxon>
        <taxon>Chytridiales</taxon>
        <taxon>Chytriomycetaceae</taxon>
        <taxon>Chytriomyces</taxon>
    </lineage>
</organism>
<evidence type="ECO:0000259" key="3">
    <source>
        <dbReference type="Pfam" id="PF00144"/>
    </source>
</evidence>
<comment type="similarity">
    <text evidence="1">Belongs to the peptidase S12 family.</text>
</comment>
<comment type="caution">
    <text evidence="4">The sequence shown here is derived from an EMBL/GenBank/DDBJ whole genome shotgun (WGS) entry which is preliminary data.</text>
</comment>
<feature type="domain" description="Beta-lactamase-related" evidence="3">
    <location>
        <begin position="609"/>
        <end position="830"/>
    </location>
</feature>
<dbReference type="Proteomes" id="UP000320333">
    <property type="component" value="Unassembled WGS sequence"/>
</dbReference>
<evidence type="ECO:0000256" key="1">
    <source>
        <dbReference type="ARBA" id="ARBA00038215"/>
    </source>
</evidence>
<dbReference type="PANTHER" id="PTHR46825:SF15">
    <property type="entry name" value="BETA-LACTAMASE-RELATED DOMAIN-CONTAINING PROTEIN"/>
    <property type="match status" value="1"/>
</dbReference>
<proteinExistence type="inferred from homology"/>
<dbReference type="SUPFAM" id="SSF56601">
    <property type="entry name" value="beta-lactamase/transpeptidase-like"/>
    <property type="match status" value="2"/>
</dbReference>
<dbReference type="Pfam" id="PF00144">
    <property type="entry name" value="Beta-lactamase"/>
    <property type="match status" value="2"/>
</dbReference>
<dbReference type="InterPro" id="IPR012338">
    <property type="entry name" value="Beta-lactam/transpept-like"/>
</dbReference>
<keyword evidence="5" id="KW-1185">Reference proteome</keyword>
<feature type="region of interest" description="Disordered" evidence="2">
    <location>
        <begin position="1"/>
        <end position="22"/>
    </location>
</feature>
<dbReference type="InterPro" id="IPR001466">
    <property type="entry name" value="Beta-lactam-related"/>
</dbReference>
<dbReference type="Gene3D" id="3.40.710.10">
    <property type="entry name" value="DD-peptidase/beta-lactamase superfamily"/>
    <property type="match status" value="2"/>
</dbReference>
<accession>A0A507EZ15</accession>
<dbReference type="STRING" id="246404.A0A507EZ15"/>
<evidence type="ECO:0000313" key="4">
    <source>
        <dbReference type="EMBL" id="TPX69201.1"/>
    </source>
</evidence>
<protein>
    <recommendedName>
        <fullName evidence="3">Beta-lactamase-related domain-containing protein</fullName>
    </recommendedName>
</protein>
<dbReference type="AlphaFoldDB" id="A0A507EZ15"/>
<sequence>MPSSTRTKRTTVSTSTKTVGDTTVTSTTTVNTITTTDPSNALEKVDWAALTQEIEAARQDWTVPGVAVGVVYKGELVYSAGFGKRNDDGEPVTADTVFQIGSTTKAFTAFGLATLVDDKKLDWSTPITSLAPVEFQDPFANKHANMIDLLTHRTGLPRYDTLMNVWSSVEEANSKIKFLKPSKQFREEFQYNNNMYNLAGWIGGKLHGSTWDDLVSDKILKPLGMTNTYTNLGNMAALENHSRGYIQQKDKSWRTVGYEEHGCVETSEGDGSILSSINDMAKWVALMNKKGITADGKELISRESFDAIVTPRITNGGPPSDSRQQLESYGLGWEIYSRSGKVAVGHSGGMMGYVTQVRTFPNDDIGVIVLSNAMNSFASAVGNTITNFVLFPNEPRQDFFAENKAKVAAYKNRQEVSRKERIEKRVNHVASLPLAAYAGKFVSDVYGYLIMDGPDDKGYFKFWIHGSGTRTGLLNGVAGHWDGDKFGIFEMPWQDIKDYEAPDEIMFEFQEGGCDAVHMKFGDDEAFVKDWAVSEVCASGTCESSNPTRTKRTTVSTSTKTVGDATVTTSFNTITTTDSSNALETVDWVALTQEIEAARQDWTVPGVAGLPSHDNLMTVWSSVEEANSKIKFLKPSKQFREKFQYNNGMYNLAGWIGGKLHGSTWDDLVSDKILKPLGMTNTYTNLGNMAALENHSRGHIQRKDKSWRTLGYEDHGIVETSEGDGSMLSSVNDMAKWVALMNKKGITADGKELISRESFDAIVTPRITNGGPPSDSRQQLESYGLGWEIYSRSGKMAVGHSGGMMGYVTQVRTFPNDDIGVIVLTNAMNGFATAVSNTITNCVLFSNEPRVDFFAEAKDRVTAYKNHQEVAKKEKIEKRTNPVASLPLAAYAGKFFSEVYGYLIMDGPDDKGYFKFWIHGSGTRTGLLSGVAGHWDSDKFGIFEVPWQDIKDYEAPDDIMIMEFQDGGCETIHLNVGEYDAVSTFRRVIE</sequence>
<dbReference type="InterPro" id="IPR050491">
    <property type="entry name" value="AmpC-like"/>
</dbReference>
<reference evidence="4 5" key="1">
    <citation type="journal article" date="2019" name="Sci. Rep.">
        <title>Comparative genomics of chytrid fungi reveal insights into the obligate biotrophic and pathogenic lifestyle of Synchytrium endobioticum.</title>
        <authorList>
            <person name="van de Vossenberg B.T.L.H."/>
            <person name="Warris S."/>
            <person name="Nguyen H.D.T."/>
            <person name="van Gent-Pelzer M.P.E."/>
            <person name="Joly D.L."/>
            <person name="van de Geest H.C."/>
            <person name="Bonants P.J.M."/>
            <person name="Smith D.S."/>
            <person name="Levesque C.A."/>
            <person name="van der Lee T.A.J."/>
        </authorList>
    </citation>
    <scope>NUCLEOTIDE SEQUENCE [LARGE SCALE GENOMIC DNA]</scope>
    <source>
        <strain evidence="4 5">CBS 675.73</strain>
    </source>
</reference>
<evidence type="ECO:0000313" key="5">
    <source>
        <dbReference type="Proteomes" id="UP000320333"/>
    </source>
</evidence>
<dbReference type="OrthoDB" id="5946976at2759"/>
<dbReference type="PANTHER" id="PTHR46825">
    <property type="entry name" value="D-ALANYL-D-ALANINE-CARBOXYPEPTIDASE/ENDOPEPTIDASE AMPH"/>
    <property type="match status" value="1"/>
</dbReference>
<gene>
    <name evidence="4" type="ORF">CcCBS67573_g06910</name>
</gene>
<name>A0A507EZ15_9FUNG</name>